<evidence type="ECO:0000313" key="6">
    <source>
        <dbReference type="EMBL" id="GAA6144152.1"/>
    </source>
</evidence>
<dbReference type="Gene3D" id="1.10.150.250">
    <property type="entry name" value="Flavinator of succinate dehydrogenase"/>
    <property type="match status" value="1"/>
</dbReference>
<evidence type="ECO:0000313" key="7">
    <source>
        <dbReference type="Proteomes" id="UP001481413"/>
    </source>
</evidence>
<dbReference type="EMBL" id="BAABWH010000001">
    <property type="protein sequence ID" value="GAA6144152.1"/>
    <property type="molecule type" value="Genomic_DNA"/>
</dbReference>
<dbReference type="PANTHER" id="PTHR39585">
    <property type="entry name" value="FAD ASSEMBLY FACTOR SDHE"/>
    <property type="match status" value="1"/>
</dbReference>
<dbReference type="InterPro" id="IPR036714">
    <property type="entry name" value="SDH_sf"/>
</dbReference>
<name>A0ABP9ZVI6_9GAMM</name>
<dbReference type="RefSeq" id="WP_353293095.1">
    <property type="nucleotide sequence ID" value="NZ_BAABWH010000001.1"/>
</dbReference>
<gene>
    <name evidence="6" type="ORF">NBRC116585_02690</name>
</gene>
<protein>
    <recommendedName>
        <fullName evidence="3">FAD assembly factor SdhE</fullName>
    </recommendedName>
</protein>
<organism evidence="6 7">
    <name type="scientific">Thalassolituus maritimus</name>
    <dbReference type="NCBI Taxonomy" id="484498"/>
    <lineage>
        <taxon>Bacteria</taxon>
        <taxon>Pseudomonadati</taxon>
        <taxon>Pseudomonadota</taxon>
        <taxon>Gammaproteobacteria</taxon>
        <taxon>Oceanospirillales</taxon>
        <taxon>Oceanospirillaceae</taxon>
        <taxon>Thalassolituus</taxon>
    </lineage>
</organism>
<evidence type="ECO:0000256" key="4">
    <source>
        <dbReference type="ARBA" id="ARBA00022490"/>
    </source>
</evidence>
<evidence type="ECO:0000256" key="2">
    <source>
        <dbReference type="ARBA" id="ARBA00008571"/>
    </source>
</evidence>
<dbReference type="SUPFAM" id="SSF109910">
    <property type="entry name" value="YgfY-like"/>
    <property type="match status" value="1"/>
</dbReference>
<comment type="similarity">
    <text evidence="2">Belongs to the SdhE FAD assembly factor family.</text>
</comment>
<dbReference type="Pfam" id="PF03937">
    <property type="entry name" value="Sdh5"/>
    <property type="match status" value="1"/>
</dbReference>
<dbReference type="Proteomes" id="UP001481413">
    <property type="component" value="Unassembled WGS sequence"/>
</dbReference>
<reference evidence="6 7" key="1">
    <citation type="submission" date="2024-04" db="EMBL/GenBank/DDBJ databases">
        <title>Draft genome sequence of Thalassolituus maritimus NBRC 116585.</title>
        <authorList>
            <person name="Miyakawa T."/>
            <person name="Kusuya Y."/>
            <person name="Miura T."/>
        </authorList>
    </citation>
    <scope>NUCLEOTIDE SEQUENCE [LARGE SCALE GENOMIC DNA]</scope>
    <source>
        <strain evidence="6 7">5NW40-0001</strain>
    </source>
</reference>
<comment type="caution">
    <text evidence="6">The sequence shown here is derived from an EMBL/GenBank/DDBJ whole genome shotgun (WGS) entry which is preliminary data.</text>
</comment>
<evidence type="ECO:0000256" key="3">
    <source>
        <dbReference type="ARBA" id="ARBA00019418"/>
    </source>
</evidence>
<dbReference type="InterPro" id="IPR005631">
    <property type="entry name" value="SDH"/>
</dbReference>
<sequence>MNTPQQHTADQSTSAEDKKLEERRVIWHSRRGMLELDVLLLPFSQQQYAKLEEADQQRYRALLDREDPDLFTWFMEHVEPEDADMKRIVDVVLEYARTPK</sequence>
<evidence type="ECO:0000256" key="1">
    <source>
        <dbReference type="ARBA" id="ARBA00004496"/>
    </source>
</evidence>
<dbReference type="InterPro" id="IPR050531">
    <property type="entry name" value="SdhE_FAD_assembly_factor"/>
</dbReference>
<accession>A0ABP9ZVI6</accession>
<keyword evidence="4" id="KW-0963">Cytoplasm</keyword>
<proteinExistence type="inferred from homology"/>
<dbReference type="PANTHER" id="PTHR39585:SF1">
    <property type="entry name" value="FAD ASSEMBLY FACTOR SDHE"/>
    <property type="match status" value="1"/>
</dbReference>
<evidence type="ECO:0000256" key="5">
    <source>
        <dbReference type="ARBA" id="ARBA00023186"/>
    </source>
</evidence>
<keyword evidence="7" id="KW-1185">Reference proteome</keyword>
<keyword evidence="5" id="KW-0143">Chaperone</keyword>
<comment type="subcellular location">
    <subcellularLocation>
        <location evidence="1">Cytoplasm</location>
    </subcellularLocation>
</comment>